<dbReference type="Gene3D" id="3.20.20.70">
    <property type="entry name" value="Aldolase class I"/>
    <property type="match status" value="1"/>
</dbReference>
<dbReference type="Proteomes" id="UP000069902">
    <property type="component" value="Chromosome cPNK"/>
</dbReference>
<dbReference type="EMBL" id="LN879502">
    <property type="protein sequence ID" value="CUI16620.1"/>
    <property type="molecule type" value="Genomic_DNA"/>
</dbReference>
<feature type="binding site" evidence="9">
    <location>
        <position position="74"/>
    </location>
    <ligand>
        <name>FMN</name>
        <dbReference type="ChEBI" id="CHEBI:58210"/>
    </ligand>
</feature>
<feature type="domain" description="DUS-like FMN-binding" evidence="10">
    <location>
        <begin position="17"/>
        <end position="285"/>
    </location>
</feature>
<organism evidence="11 12">
    <name type="scientific">Candidatus Protochlamydia naegleriophila</name>
    <dbReference type="NCBI Taxonomy" id="389348"/>
    <lineage>
        <taxon>Bacteria</taxon>
        <taxon>Pseudomonadati</taxon>
        <taxon>Chlamydiota</taxon>
        <taxon>Chlamydiia</taxon>
        <taxon>Parachlamydiales</taxon>
        <taxon>Parachlamydiaceae</taxon>
        <taxon>Candidatus Protochlamydia</taxon>
    </lineage>
</organism>
<evidence type="ECO:0000256" key="2">
    <source>
        <dbReference type="ARBA" id="ARBA00022630"/>
    </source>
</evidence>
<evidence type="ECO:0000256" key="1">
    <source>
        <dbReference type="ARBA" id="ARBA00001917"/>
    </source>
</evidence>
<dbReference type="GO" id="GO:0003723">
    <property type="term" value="F:RNA binding"/>
    <property type="evidence" value="ECO:0007669"/>
    <property type="project" value="TreeGrafter"/>
</dbReference>
<evidence type="ECO:0000256" key="8">
    <source>
        <dbReference type="PIRSR" id="PIRSR006621-1"/>
    </source>
</evidence>
<keyword evidence="2 7" id="KW-0285">Flavoprotein</keyword>
<keyword evidence="5" id="KW-0521">NADP</keyword>
<dbReference type="GO" id="GO:0017150">
    <property type="term" value="F:tRNA dihydrouridine synthase activity"/>
    <property type="evidence" value="ECO:0007669"/>
    <property type="project" value="InterPro"/>
</dbReference>
<feature type="binding site" evidence="9">
    <location>
        <begin position="227"/>
        <end position="228"/>
    </location>
    <ligand>
        <name>FMN</name>
        <dbReference type="ChEBI" id="CHEBI:58210"/>
    </ligand>
</feature>
<dbReference type="PIRSF" id="PIRSF006621">
    <property type="entry name" value="Dus"/>
    <property type="match status" value="1"/>
</dbReference>
<keyword evidence="6 7" id="KW-0560">Oxidoreductase</keyword>
<dbReference type="InterPro" id="IPR001269">
    <property type="entry name" value="DUS_fam"/>
</dbReference>
<keyword evidence="3 7" id="KW-0288">FMN</keyword>
<dbReference type="AlphaFoldDB" id="A0A0U5CPG7"/>
<keyword evidence="12" id="KW-1185">Reference proteome</keyword>
<feature type="active site" description="Proton donor" evidence="8">
    <location>
        <position position="104"/>
    </location>
</feature>
<reference evidence="12" key="1">
    <citation type="submission" date="2015-09" db="EMBL/GenBank/DDBJ databases">
        <authorList>
            <person name="Bertelli C."/>
        </authorList>
    </citation>
    <scope>NUCLEOTIDE SEQUENCE [LARGE SCALE GENOMIC DNA]</scope>
    <source>
        <strain evidence="12">KNic</strain>
    </source>
</reference>
<protein>
    <recommendedName>
        <fullName evidence="7">tRNA-dihydrouridine synthase</fullName>
        <ecNumber evidence="7">1.3.1.-</ecNumber>
    </recommendedName>
</protein>
<name>A0A0U5CPG7_9BACT</name>
<comment type="cofactor">
    <cofactor evidence="1 7 9">
        <name>FMN</name>
        <dbReference type="ChEBI" id="CHEBI:58210"/>
    </cofactor>
</comment>
<dbReference type="Pfam" id="PF01207">
    <property type="entry name" value="Dus"/>
    <property type="match status" value="1"/>
</dbReference>
<dbReference type="PROSITE" id="PS01136">
    <property type="entry name" value="UPF0034"/>
    <property type="match status" value="1"/>
</dbReference>
<dbReference type="EC" id="1.3.1.-" evidence="7"/>
<dbReference type="InterPro" id="IPR035587">
    <property type="entry name" value="DUS-like_FMN-bd"/>
</dbReference>
<dbReference type="InterPro" id="IPR018517">
    <property type="entry name" value="tRNA_hU_synthase_CS"/>
</dbReference>
<keyword evidence="4 7" id="KW-0819">tRNA processing</keyword>
<dbReference type="SUPFAM" id="SSF51395">
    <property type="entry name" value="FMN-linked oxidoreductases"/>
    <property type="match status" value="1"/>
</dbReference>
<evidence type="ECO:0000313" key="11">
    <source>
        <dbReference type="EMBL" id="CUI16620.1"/>
    </source>
</evidence>
<evidence type="ECO:0000256" key="6">
    <source>
        <dbReference type="ARBA" id="ARBA00023002"/>
    </source>
</evidence>
<evidence type="ECO:0000256" key="5">
    <source>
        <dbReference type="ARBA" id="ARBA00022857"/>
    </source>
</evidence>
<sequence>MSTLLPKQPSGCPYLFLAPMEGVGDRSFRRAMASIGGFDEACTEFMRVPTNAHVPSLAKRYEADETHPIPQAAQLMGSDPDLMAEMARAVAERGAPRIDLNCGCPSNTVTGRGAGSSLLKEPEHLYKIAKALVDAVDIPVTAKLRSGFADTALFKDNLLAAQASGIKFLTLHPRTKVDGYGPPAKWDLIAEAKQLLSIPVVGNGDILTVQDALNMLQQTGCDALMIGRGSVINPFIFHEIKASFSGEPYHRTWQDFERYIQIFTQDMINMPTKGQINKLKQLMSFLFKGSSWLRSKKQDVLTTRFTEVQDFLTFALSLYREGWEQPNWLETLDCRDESNYCSTNEC</sequence>
<evidence type="ECO:0000313" key="12">
    <source>
        <dbReference type="Proteomes" id="UP000069902"/>
    </source>
</evidence>
<feature type="binding site" evidence="9">
    <location>
        <position position="172"/>
    </location>
    <ligand>
        <name>FMN</name>
        <dbReference type="ChEBI" id="CHEBI:58210"/>
    </ligand>
</feature>
<evidence type="ECO:0000256" key="7">
    <source>
        <dbReference type="PIRNR" id="PIRNR006621"/>
    </source>
</evidence>
<comment type="similarity">
    <text evidence="7">Belongs to the dus family.</text>
</comment>
<dbReference type="PANTHER" id="PTHR45846:SF1">
    <property type="entry name" value="TRNA-DIHYDROURIDINE(47) SYNTHASE [NAD(P)(+)]-LIKE"/>
    <property type="match status" value="1"/>
</dbReference>
<gene>
    <name evidence="11" type="primary">dusC</name>
    <name evidence="11" type="ORF">PNK_0997</name>
</gene>
<dbReference type="CDD" id="cd02801">
    <property type="entry name" value="DUS_like_FMN"/>
    <property type="match status" value="1"/>
</dbReference>
<dbReference type="RefSeq" id="WP_231909304.1">
    <property type="nucleotide sequence ID" value="NZ_LN879502.1"/>
</dbReference>
<dbReference type="FunCoup" id="A0A0U5CPG7">
    <property type="interactions" value="98"/>
</dbReference>
<dbReference type="PANTHER" id="PTHR45846">
    <property type="entry name" value="TRNA-DIHYDROURIDINE(47) SYNTHASE [NAD(P)(+)]-LIKE"/>
    <property type="match status" value="1"/>
</dbReference>
<dbReference type="InParanoid" id="A0A0U5CPG7"/>
<evidence type="ECO:0000259" key="10">
    <source>
        <dbReference type="Pfam" id="PF01207"/>
    </source>
</evidence>
<dbReference type="PATRIC" id="fig|389348.3.peg.1097"/>
<evidence type="ECO:0000256" key="3">
    <source>
        <dbReference type="ARBA" id="ARBA00022643"/>
    </source>
</evidence>
<comment type="function">
    <text evidence="7">Catalyzes the synthesis of 5,6-dihydrouridine (D), a modified base found in the D-loop of most tRNAs, via the reduction of the C5-C6 double bond in target uridines.</text>
</comment>
<accession>A0A0U5CPG7</accession>
<feature type="binding site" evidence="9">
    <location>
        <position position="143"/>
    </location>
    <ligand>
        <name>FMN</name>
        <dbReference type="ChEBI" id="CHEBI:58210"/>
    </ligand>
</feature>
<evidence type="ECO:0000256" key="4">
    <source>
        <dbReference type="ARBA" id="ARBA00022694"/>
    </source>
</evidence>
<dbReference type="InterPro" id="IPR013785">
    <property type="entry name" value="Aldolase_TIM"/>
</dbReference>
<proteinExistence type="inferred from homology"/>
<dbReference type="KEGG" id="pnl:PNK_0997"/>
<evidence type="ECO:0000256" key="9">
    <source>
        <dbReference type="PIRSR" id="PIRSR006621-2"/>
    </source>
</evidence>
<dbReference type="GO" id="GO:0050660">
    <property type="term" value="F:flavin adenine dinucleotide binding"/>
    <property type="evidence" value="ECO:0007669"/>
    <property type="project" value="InterPro"/>
</dbReference>
<keyword evidence="9" id="KW-0547">Nucleotide-binding</keyword>